<dbReference type="PROSITE" id="PS50011">
    <property type="entry name" value="PROTEIN_KINASE_DOM"/>
    <property type="match status" value="1"/>
</dbReference>
<feature type="compositionally biased region" description="Basic residues" evidence="6">
    <location>
        <begin position="414"/>
        <end position="424"/>
    </location>
</feature>
<evidence type="ECO:0000256" key="3">
    <source>
        <dbReference type="ARBA" id="ARBA00022741"/>
    </source>
</evidence>
<dbReference type="SUPFAM" id="SSF56112">
    <property type="entry name" value="Protein kinase-like (PK-like)"/>
    <property type="match status" value="1"/>
</dbReference>
<dbReference type="PANTHER" id="PTHR24345:SF0">
    <property type="entry name" value="CELL CYCLE SERINE_THREONINE-PROTEIN KINASE CDC5_MSD2"/>
    <property type="match status" value="1"/>
</dbReference>
<feature type="compositionally biased region" description="Basic and acidic residues" evidence="6">
    <location>
        <begin position="233"/>
        <end position="242"/>
    </location>
</feature>
<dbReference type="Gene3D" id="1.10.510.10">
    <property type="entry name" value="Transferase(Phosphotransferase) domain 1"/>
    <property type="match status" value="2"/>
</dbReference>
<evidence type="ECO:0000313" key="8">
    <source>
        <dbReference type="EMBL" id="KAL1615574.1"/>
    </source>
</evidence>
<name>A0ABR3SAR0_9PEZI</name>
<dbReference type="Proteomes" id="UP001521116">
    <property type="component" value="Unassembled WGS sequence"/>
</dbReference>
<dbReference type="CDD" id="cd00180">
    <property type="entry name" value="PKc"/>
    <property type="match status" value="1"/>
</dbReference>
<dbReference type="GO" id="GO:0016301">
    <property type="term" value="F:kinase activity"/>
    <property type="evidence" value="ECO:0007669"/>
    <property type="project" value="UniProtKB-KW"/>
</dbReference>
<keyword evidence="5" id="KW-0067">ATP-binding</keyword>
<evidence type="ECO:0000256" key="2">
    <source>
        <dbReference type="ARBA" id="ARBA00022679"/>
    </source>
</evidence>
<feature type="compositionally biased region" description="Basic and acidic residues" evidence="6">
    <location>
        <begin position="509"/>
        <end position="518"/>
    </location>
</feature>
<feature type="compositionally biased region" description="Basic and acidic residues" evidence="6">
    <location>
        <begin position="378"/>
        <end position="413"/>
    </location>
</feature>
<gene>
    <name evidence="8" type="primary">STK17A</name>
    <name evidence="8" type="ORF">SLS56_011781</name>
</gene>
<feature type="region of interest" description="Disordered" evidence="6">
    <location>
        <begin position="360"/>
        <end position="518"/>
    </location>
</feature>
<dbReference type="InterPro" id="IPR011009">
    <property type="entry name" value="Kinase-like_dom_sf"/>
</dbReference>
<dbReference type="EMBL" id="JAJVDC020000308">
    <property type="protein sequence ID" value="KAL1615574.1"/>
    <property type="molecule type" value="Genomic_DNA"/>
</dbReference>
<feature type="domain" description="Protein kinase" evidence="7">
    <location>
        <begin position="1"/>
        <end position="205"/>
    </location>
</feature>
<feature type="compositionally biased region" description="Basic and acidic residues" evidence="6">
    <location>
        <begin position="474"/>
        <end position="483"/>
    </location>
</feature>
<keyword evidence="1" id="KW-0723">Serine/threonine-protein kinase</keyword>
<evidence type="ECO:0000256" key="1">
    <source>
        <dbReference type="ARBA" id="ARBA00022527"/>
    </source>
</evidence>
<proteinExistence type="predicted"/>
<evidence type="ECO:0000256" key="6">
    <source>
        <dbReference type="SAM" id="MobiDB-lite"/>
    </source>
</evidence>
<keyword evidence="3" id="KW-0547">Nucleotide-binding</keyword>
<evidence type="ECO:0000256" key="5">
    <source>
        <dbReference type="ARBA" id="ARBA00022840"/>
    </source>
</evidence>
<dbReference type="PANTHER" id="PTHR24345">
    <property type="entry name" value="SERINE/THREONINE-PROTEIN KINASE PLK"/>
    <property type="match status" value="1"/>
</dbReference>
<organism evidence="8 9">
    <name type="scientific">Neofusicoccum ribis</name>
    <dbReference type="NCBI Taxonomy" id="45134"/>
    <lineage>
        <taxon>Eukaryota</taxon>
        <taxon>Fungi</taxon>
        <taxon>Dikarya</taxon>
        <taxon>Ascomycota</taxon>
        <taxon>Pezizomycotina</taxon>
        <taxon>Dothideomycetes</taxon>
        <taxon>Dothideomycetes incertae sedis</taxon>
        <taxon>Botryosphaeriales</taxon>
        <taxon>Botryosphaeriaceae</taxon>
        <taxon>Neofusicoccum</taxon>
    </lineage>
</organism>
<sequence>LHILQCGNQRVQYPEYFAKFFGWYADEHAYYLAMEYMEHGSLFDYMKNSAAAFPEEEVKEIVSQLLEGLRYMHQHDYAHRDLKPGDLNGASSLATSTTGIYSQAYCAPEMRGFVRDRCETDNYVYTSLVDIWSLGVIAFEMLAKERPFPKTADVVSYYDGEAGFPAEELLNVPVSPAWVDFLAMLLQPRPSGRPTAVKALENPWLESYQWKEAESEDDASEVPHSESIVPTEMGREGDKQSEVSKTTLEVNEDGQRSHLRVHDGLTKVLPGTHTVHRVEDTRNDLLYDDHHKKSLYHGMKERVLRWSLPVVYGHDIKKREQRKPKAVFDAIEDPDKKRRRREAERRRLDDEEDVRNKIEEEREEEARRKRHEARRTRRAEEEQRNREEEERKERRAARKAEDAKKQEEEEEARRHRHRERKRRERERERERRFSAVEANDLPVSDAFPSPIIEATEPCERGPNVPPAAPRRRHTDGLSKRTRDASLTTSQFGRSNTTPTTPKNKNRVISSRDRKGKER</sequence>
<dbReference type="InterPro" id="IPR000719">
    <property type="entry name" value="Prot_kinase_dom"/>
</dbReference>
<feature type="compositionally biased region" description="Basic and acidic residues" evidence="6">
    <location>
        <begin position="425"/>
        <end position="434"/>
    </location>
</feature>
<feature type="region of interest" description="Disordered" evidence="6">
    <location>
        <begin position="212"/>
        <end position="256"/>
    </location>
</feature>
<dbReference type="Pfam" id="PF00069">
    <property type="entry name" value="Pkinase"/>
    <property type="match status" value="2"/>
</dbReference>
<accession>A0ABR3SAR0</accession>
<evidence type="ECO:0000259" key="7">
    <source>
        <dbReference type="PROSITE" id="PS50011"/>
    </source>
</evidence>
<keyword evidence="9" id="KW-1185">Reference proteome</keyword>
<protein>
    <submittedName>
        <fullName evidence="8">Serine/threonine-protein kinase 17A</fullName>
    </submittedName>
</protein>
<evidence type="ECO:0000256" key="4">
    <source>
        <dbReference type="ARBA" id="ARBA00022777"/>
    </source>
</evidence>
<keyword evidence="2" id="KW-0808">Transferase</keyword>
<keyword evidence="4 8" id="KW-0418">Kinase</keyword>
<feature type="non-terminal residue" evidence="8">
    <location>
        <position position="1"/>
    </location>
</feature>
<reference evidence="8 9" key="1">
    <citation type="submission" date="2024-02" db="EMBL/GenBank/DDBJ databases">
        <title>De novo assembly and annotation of 12 fungi associated with fruit tree decline syndrome in Ontario, Canada.</title>
        <authorList>
            <person name="Sulman M."/>
            <person name="Ellouze W."/>
            <person name="Ilyukhin E."/>
        </authorList>
    </citation>
    <scope>NUCLEOTIDE SEQUENCE [LARGE SCALE GENOMIC DNA]</scope>
    <source>
        <strain evidence="8 9">M1-105</strain>
    </source>
</reference>
<feature type="compositionally biased region" description="Polar residues" evidence="6">
    <location>
        <begin position="484"/>
        <end position="494"/>
    </location>
</feature>
<feature type="compositionally biased region" description="Basic residues" evidence="6">
    <location>
        <begin position="368"/>
        <end position="377"/>
    </location>
</feature>
<evidence type="ECO:0000313" key="9">
    <source>
        <dbReference type="Proteomes" id="UP001521116"/>
    </source>
</evidence>
<comment type="caution">
    <text evidence="8">The sequence shown here is derived from an EMBL/GenBank/DDBJ whole genome shotgun (WGS) entry which is preliminary data.</text>
</comment>